<feature type="domain" description="PPIase FKBP-type" evidence="8">
    <location>
        <begin position="85"/>
        <end position="173"/>
    </location>
</feature>
<dbReference type="Gene3D" id="3.10.50.40">
    <property type="match status" value="1"/>
</dbReference>
<evidence type="ECO:0000313" key="9">
    <source>
        <dbReference type="EMBL" id="KPL81537.1"/>
    </source>
</evidence>
<keyword evidence="7" id="KW-0732">Signal</keyword>
<proteinExistence type="inferred from homology"/>
<comment type="caution">
    <text evidence="9">The sequence shown here is derived from an EMBL/GenBank/DDBJ whole genome shotgun (WGS) entry which is preliminary data.</text>
</comment>
<dbReference type="InterPro" id="IPR001179">
    <property type="entry name" value="PPIase_FKBP_dom"/>
</dbReference>
<keyword evidence="3 5" id="KW-0697">Rotamase</keyword>
<feature type="chain" id="PRO_5006133430" description="Peptidyl-prolyl cis-trans isomerase" evidence="7">
    <location>
        <begin position="24"/>
        <end position="173"/>
    </location>
</feature>
<keyword evidence="10" id="KW-1185">Reference proteome</keyword>
<dbReference type="PATRIC" id="fig|70996.4.peg.2477"/>
<evidence type="ECO:0000256" key="2">
    <source>
        <dbReference type="ARBA" id="ARBA00006577"/>
    </source>
</evidence>
<dbReference type="EMBL" id="LGKP01000035">
    <property type="protein sequence ID" value="KPL81537.1"/>
    <property type="molecule type" value="Genomic_DNA"/>
</dbReference>
<evidence type="ECO:0000256" key="4">
    <source>
        <dbReference type="ARBA" id="ARBA00023235"/>
    </source>
</evidence>
<comment type="similarity">
    <text evidence="2 6">Belongs to the FKBP-type PPIase family.</text>
</comment>
<comment type="catalytic activity">
    <reaction evidence="1 5 6">
        <text>[protein]-peptidylproline (omega=180) = [protein]-peptidylproline (omega=0)</text>
        <dbReference type="Rhea" id="RHEA:16237"/>
        <dbReference type="Rhea" id="RHEA-COMP:10747"/>
        <dbReference type="Rhea" id="RHEA-COMP:10748"/>
        <dbReference type="ChEBI" id="CHEBI:83833"/>
        <dbReference type="ChEBI" id="CHEBI:83834"/>
        <dbReference type="EC" id="5.2.1.8"/>
    </reaction>
</comment>
<evidence type="ECO:0000256" key="7">
    <source>
        <dbReference type="SAM" id="SignalP"/>
    </source>
</evidence>
<dbReference type="PROSITE" id="PS51257">
    <property type="entry name" value="PROKAR_LIPOPROTEIN"/>
    <property type="match status" value="1"/>
</dbReference>
<gene>
    <name evidence="9" type="ORF">SE18_23260</name>
</gene>
<name>A0A0P6Y824_9CHLR</name>
<protein>
    <recommendedName>
        <fullName evidence="6">Peptidyl-prolyl cis-trans isomerase</fullName>
        <ecNumber evidence="6">5.2.1.8</ecNumber>
    </recommendedName>
</protein>
<evidence type="ECO:0000313" key="10">
    <source>
        <dbReference type="Proteomes" id="UP000050277"/>
    </source>
</evidence>
<dbReference type="AlphaFoldDB" id="A0A0P6Y824"/>
<dbReference type="PANTHER" id="PTHR43811">
    <property type="entry name" value="FKBP-TYPE PEPTIDYL-PROLYL CIS-TRANS ISOMERASE FKPA"/>
    <property type="match status" value="1"/>
</dbReference>
<evidence type="ECO:0000259" key="8">
    <source>
        <dbReference type="PROSITE" id="PS50059"/>
    </source>
</evidence>
<accession>A0A0P6Y824</accession>
<dbReference type="SUPFAM" id="SSF54534">
    <property type="entry name" value="FKBP-like"/>
    <property type="match status" value="1"/>
</dbReference>
<dbReference type="Proteomes" id="UP000050277">
    <property type="component" value="Unassembled WGS sequence"/>
</dbReference>
<dbReference type="STRING" id="70996.SE18_23260"/>
<evidence type="ECO:0000256" key="5">
    <source>
        <dbReference type="PROSITE-ProRule" id="PRU00277"/>
    </source>
</evidence>
<evidence type="ECO:0000256" key="6">
    <source>
        <dbReference type="RuleBase" id="RU003915"/>
    </source>
</evidence>
<dbReference type="GO" id="GO:0003755">
    <property type="term" value="F:peptidyl-prolyl cis-trans isomerase activity"/>
    <property type="evidence" value="ECO:0007669"/>
    <property type="project" value="UniProtKB-UniRule"/>
</dbReference>
<evidence type="ECO:0000256" key="3">
    <source>
        <dbReference type="ARBA" id="ARBA00023110"/>
    </source>
</evidence>
<organism evidence="9 10">
    <name type="scientific">Herpetosiphon geysericola</name>
    <dbReference type="NCBI Taxonomy" id="70996"/>
    <lineage>
        <taxon>Bacteria</taxon>
        <taxon>Bacillati</taxon>
        <taxon>Chloroflexota</taxon>
        <taxon>Chloroflexia</taxon>
        <taxon>Herpetosiphonales</taxon>
        <taxon>Herpetosiphonaceae</taxon>
        <taxon>Herpetosiphon</taxon>
    </lineage>
</organism>
<dbReference type="InterPro" id="IPR046357">
    <property type="entry name" value="PPIase_dom_sf"/>
</dbReference>
<dbReference type="Pfam" id="PF00254">
    <property type="entry name" value="FKBP_C"/>
    <property type="match status" value="1"/>
</dbReference>
<dbReference type="OrthoDB" id="280278at2"/>
<sequence length="173" mass="17842">MKGFYVKRILLSTLVAVSLVGCGAIERPENPTAVPTSASATTGVDISDVSPVIPALPAGLEAKQTTSGLRYVDIVVGTGPEVIAGSTAEVYYTGYLKSDGSQFDSNVGEQLFPVQNVGSAMVIDGWNEGLVGMKQGGKRRLIIPSALGYGAQGQGAIPGNADLVFDVEVVVAR</sequence>
<dbReference type="PROSITE" id="PS50059">
    <property type="entry name" value="FKBP_PPIASE"/>
    <property type="match status" value="1"/>
</dbReference>
<reference evidence="9 10" key="1">
    <citation type="submission" date="2015-07" db="EMBL/GenBank/DDBJ databases">
        <title>Whole genome sequence of Herpetosiphon geysericola DSM 7119.</title>
        <authorList>
            <person name="Hemp J."/>
            <person name="Ward L.M."/>
            <person name="Pace L.A."/>
            <person name="Fischer W.W."/>
        </authorList>
    </citation>
    <scope>NUCLEOTIDE SEQUENCE [LARGE SCALE GENOMIC DNA]</scope>
    <source>
        <strain evidence="9 10">DSM 7119</strain>
    </source>
</reference>
<feature type="signal peptide" evidence="7">
    <location>
        <begin position="1"/>
        <end position="23"/>
    </location>
</feature>
<keyword evidence="4 5" id="KW-0413">Isomerase</keyword>
<dbReference type="EC" id="5.2.1.8" evidence="6"/>
<dbReference type="PANTHER" id="PTHR43811:SF19">
    <property type="entry name" value="39 KDA FK506-BINDING NUCLEAR PROTEIN"/>
    <property type="match status" value="1"/>
</dbReference>
<evidence type="ECO:0000256" key="1">
    <source>
        <dbReference type="ARBA" id="ARBA00000971"/>
    </source>
</evidence>